<dbReference type="EMBL" id="JBHFEH010000003">
    <property type="protein sequence ID" value="KAL2058094.1"/>
    <property type="molecule type" value="Genomic_DNA"/>
</dbReference>
<feature type="compositionally biased region" description="Basic and acidic residues" evidence="1">
    <location>
        <begin position="63"/>
        <end position="92"/>
    </location>
</feature>
<gene>
    <name evidence="2" type="ORF">ABVK25_001712</name>
</gene>
<proteinExistence type="predicted"/>
<feature type="compositionally biased region" description="Basic and acidic residues" evidence="1">
    <location>
        <begin position="8"/>
        <end position="25"/>
    </location>
</feature>
<evidence type="ECO:0000313" key="3">
    <source>
        <dbReference type="Proteomes" id="UP001590951"/>
    </source>
</evidence>
<dbReference type="Proteomes" id="UP001590951">
    <property type="component" value="Unassembled WGS sequence"/>
</dbReference>
<evidence type="ECO:0000256" key="1">
    <source>
        <dbReference type="SAM" id="MobiDB-lite"/>
    </source>
</evidence>
<keyword evidence="3" id="KW-1185">Reference proteome</keyword>
<protein>
    <submittedName>
        <fullName evidence="2">Uncharacterized protein</fullName>
    </submittedName>
</protein>
<comment type="caution">
    <text evidence="2">The sequence shown here is derived from an EMBL/GenBank/DDBJ whole genome shotgun (WGS) entry which is preliminary data.</text>
</comment>
<organism evidence="2 3">
    <name type="scientific">Lepraria finkii</name>
    <dbReference type="NCBI Taxonomy" id="1340010"/>
    <lineage>
        <taxon>Eukaryota</taxon>
        <taxon>Fungi</taxon>
        <taxon>Dikarya</taxon>
        <taxon>Ascomycota</taxon>
        <taxon>Pezizomycotina</taxon>
        <taxon>Lecanoromycetes</taxon>
        <taxon>OSLEUM clade</taxon>
        <taxon>Lecanoromycetidae</taxon>
        <taxon>Lecanorales</taxon>
        <taxon>Lecanorineae</taxon>
        <taxon>Stereocaulaceae</taxon>
        <taxon>Lepraria</taxon>
    </lineage>
</organism>
<sequence>MQTAEQKAAQENRARSTKAQRERVHQRLTKPQNPSEARQGLSAESYQQMVREVGLHNAKKKKIGLDKVMRKNPAKQDKAQQGHEQQKPEWRDFPGQIAQCSPAPEGFKQQLLSKVERIRQEKIVQGNLDQQEREQRMTKSQKSPKGELAAEFDR</sequence>
<name>A0ABR4BJW0_9LECA</name>
<accession>A0ABR4BJW0</accession>
<feature type="region of interest" description="Disordered" evidence="1">
    <location>
        <begin position="123"/>
        <end position="154"/>
    </location>
</feature>
<evidence type="ECO:0000313" key="2">
    <source>
        <dbReference type="EMBL" id="KAL2058094.1"/>
    </source>
</evidence>
<feature type="region of interest" description="Disordered" evidence="1">
    <location>
        <begin position="1"/>
        <end position="105"/>
    </location>
</feature>
<feature type="compositionally biased region" description="Polar residues" evidence="1">
    <location>
        <begin position="29"/>
        <end position="48"/>
    </location>
</feature>
<reference evidence="2 3" key="1">
    <citation type="submission" date="2024-09" db="EMBL/GenBank/DDBJ databases">
        <title>Rethinking Asexuality: The Enigmatic Case of Functional Sexual Genes in Lepraria (Stereocaulaceae).</title>
        <authorList>
            <person name="Doellman M."/>
            <person name="Sun Y."/>
            <person name="Barcenas-Pena A."/>
            <person name="Lumbsch H.T."/>
            <person name="Grewe F."/>
        </authorList>
    </citation>
    <scope>NUCLEOTIDE SEQUENCE [LARGE SCALE GENOMIC DNA]</scope>
    <source>
        <strain evidence="2 3">Grewe 0041</strain>
    </source>
</reference>